<accession>A0ABT9NA50</accession>
<reference evidence="10 11" key="1">
    <citation type="submission" date="2023-07" db="EMBL/GenBank/DDBJ databases">
        <title>Sequencing the genomes of 1000 actinobacteria strains.</title>
        <authorList>
            <person name="Klenk H.-P."/>
        </authorList>
    </citation>
    <scope>NUCLEOTIDE SEQUENCE [LARGE SCALE GENOMIC DNA]</scope>
    <source>
        <strain evidence="10 11">DSM 102162</strain>
    </source>
</reference>
<keyword evidence="3 8" id="KW-1003">Cell membrane</keyword>
<evidence type="ECO:0000256" key="5">
    <source>
        <dbReference type="ARBA" id="ARBA00022692"/>
    </source>
</evidence>
<dbReference type="RefSeq" id="WP_278057936.1">
    <property type="nucleotide sequence ID" value="NZ_CP121247.1"/>
</dbReference>
<feature type="transmembrane region" description="Helical" evidence="8">
    <location>
        <begin position="38"/>
        <end position="57"/>
    </location>
</feature>
<dbReference type="NCBIfam" id="TIGR00751">
    <property type="entry name" value="menA"/>
    <property type="match status" value="1"/>
</dbReference>
<keyword evidence="4 8" id="KW-0808">Transferase</keyword>
<dbReference type="InterPro" id="IPR026046">
    <property type="entry name" value="UBIAD1"/>
</dbReference>
<comment type="function">
    <text evidence="8">Conversion of 1,4-dihydroxy-2-naphthoate (DHNA) to demethylmenaquinone (DMK).</text>
</comment>
<feature type="transmembrane region" description="Helical" evidence="8">
    <location>
        <begin position="114"/>
        <end position="130"/>
    </location>
</feature>
<comment type="subcellular location">
    <subcellularLocation>
        <location evidence="8">Cell membrane</location>
        <topology evidence="8">Multi-pass membrane protein</topology>
    </subcellularLocation>
    <subcellularLocation>
        <location evidence="1">Membrane</location>
        <topology evidence="1">Multi-pass membrane protein</topology>
    </subcellularLocation>
</comment>
<feature type="transmembrane region" description="Helical" evidence="8">
    <location>
        <begin position="137"/>
        <end position="161"/>
    </location>
</feature>
<evidence type="ECO:0000256" key="4">
    <source>
        <dbReference type="ARBA" id="ARBA00022679"/>
    </source>
</evidence>
<dbReference type="PANTHER" id="PTHR13929">
    <property type="entry name" value="1,4-DIHYDROXY-2-NAPHTHOATE OCTAPRENYLTRANSFERASE"/>
    <property type="match status" value="1"/>
</dbReference>
<dbReference type="NCBIfam" id="NF004751">
    <property type="entry name" value="PRK06080.1-3"/>
    <property type="match status" value="1"/>
</dbReference>
<evidence type="ECO:0000256" key="9">
    <source>
        <dbReference type="NCBIfam" id="TIGR00751"/>
    </source>
</evidence>
<dbReference type="CDD" id="cd13962">
    <property type="entry name" value="PT_UbiA_UBIAD1"/>
    <property type="match status" value="1"/>
</dbReference>
<dbReference type="Proteomes" id="UP001235966">
    <property type="component" value="Unassembled WGS sequence"/>
</dbReference>
<dbReference type="PANTHER" id="PTHR13929:SF0">
    <property type="entry name" value="UBIA PRENYLTRANSFERASE DOMAIN-CONTAINING PROTEIN 1"/>
    <property type="match status" value="1"/>
</dbReference>
<dbReference type="Gene3D" id="1.10.357.140">
    <property type="entry name" value="UbiA prenyltransferase"/>
    <property type="match status" value="1"/>
</dbReference>
<organism evidence="10 11">
    <name type="scientific">Arcanobacterium wilhelmae</name>
    <dbReference type="NCBI Taxonomy" id="1803177"/>
    <lineage>
        <taxon>Bacteria</taxon>
        <taxon>Bacillati</taxon>
        <taxon>Actinomycetota</taxon>
        <taxon>Actinomycetes</taxon>
        <taxon>Actinomycetales</taxon>
        <taxon>Actinomycetaceae</taxon>
        <taxon>Arcanobacterium</taxon>
    </lineage>
</organism>
<keyword evidence="2 8" id="KW-0474">Menaquinone biosynthesis</keyword>
<evidence type="ECO:0000256" key="6">
    <source>
        <dbReference type="ARBA" id="ARBA00022989"/>
    </source>
</evidence>
<keyword evidence="6 8" id="KW-1133">Transmembrane helix</keyword>
<feature type="transmembrane region" description="Helical" evidence="8">
    <location>
        <begin position="213"/>
        <end position="232"/>
    </location>
</feature>
<evidence type="ECO:0000256" key="3">
    <source>
        <dbReference type="ARBA" id="ARBA00022475"/>
    </source>
</evidence>
<dbReference type="InterPro" id="IPR004657">
    <property type="entry name" value="MenA"/>
</dbReference>
<evidence type="ECO:0000256" key="1">
    <source>
        <dbReference type="ARBA" id="ARBA00004141"/>
    </source>
</evidence>
<comment type="similarity">
    <text evidence="8">Belongs to the MenA family. Type 1 subfamily.</text>
</comment>
<dbReference type="EMBL" id="JAUSQW010000001">
    <property type="protein sequence ID" value="MDP9800567.1"/>
    <property type="molecule type" value="Genomic_DNA"/>
</dbReference>
<proteinExistence type="inferred from homology"/>
<name>A0ABT9NA50_9ACTO</name>
<dbReference type="PIRSF" id="PIRSF005355">
    <property type="entry name" value="UBIAD1"/>
    <property type="match status" value="1"/>
</dbReference>
<dbReference type="HAMAP" id="MF_01937">
    <property type="entry name" value="MenA_1"/>
    <property type="match status" value="1"/>
</dbReference>
<feature type="transmembrane region" description="Helical" evidence="8">
    <location>
        <begin position="167"/>
        <end position="188"/>
    </location>
</feature>
<evidence type="ECO:0000313" key="11">
    <source>
        <dbReference type="Proteomes" id="UP001235966"/>
    </source>
</evidence>
<evidence type="ECO:0000256" key="2">
    <source>
        <dbReference type="ARBA" id="ARBA00022428"/>
    </source>
</evidence>
<evidence type="ECO:0000256" key="8">
    <source>
        <dbReference type="HAMAP-Rule" id="MF_01937"/>
    </source>
</evidence>
<sequence length="294" mass="30987">MASTADWLEGARVRTLPASLAPVILASGITLGEGSFSWVRTLLAALVALFLQVGVNFSNDYSDGIRGTDADRTGPTRLTASGLVKPQTVKLMAFVFFGFAAIAGLALVAISGHWWLLAVGAAAIVAAWFYTGGKHPYGYAGLGEVFVMVFFGWVATVGTVYTQSNVAYWYTWVAGTGIGFIACALLMVNNLRDIPTDAATGKKTLAVRMGDKVARWAFIGMLLAALICASALVAVGGLWLVLSLVFLVFAFVIVIRPVQRGASGAALIPVLRDTGLFELAYAILITVSIVIAQS</sequence>
<dbReference type="EC" id="2.5.1.74" evidence="8 9"/>
<keyword evidence="7 8" id="KW-0472">Membrane</keyword>
<comment type="caution">
    <text evidence="10">The sequence shown here is derived from an EMBL/GenBank/DDBJ whole genome shotgun (WGS) entry which is preliminary data.</text>
</comment>
<dbReference type="Pfam" id="PF01040">
    <property type="entry name" value="UbiA"/>
    <property type="match status" value="1"/>
</dbReference>
<comment type="catalytic activity">
    <reaction evidence="8">
        <text>an all-trans-polyprenyl diphosphate + 1,4-dihydroxy-2-naphthoate + H(+) = a 2-demethylmenaquinol + CO2 + diphosphate</text>
        <dbReference type="Rhea" id="RHEA:26478"/>
        <dbReference type="Rhea" id="RHEA-COMP:9563"/>
        <dbReference type="Rhea" id="RHEA-COMP:9564"/>
        <dbReference type="ChEBI" id="CHEBI:11173"/>
        <dbReference type="ChEBI" id="CHEBI:15378"/>
        <dbReference type="ChEBI" id="CHEBI:16526"/>
        <dbReference type="ChEBI" id="CHEBI:33019"/>
        <dbReference type="ChEBI" id="CHEBI:55437"/>
        <dbReference type="ChEBI" id="CHEBI:58914"/>
        <dbReference type="EC" id="2.5.1.74"/>
    </reaction>
</comment>
<gene>
    <name evidence="8" type="primary">menA</name>
    <name evidence="10" type="ORF">J2S49_000643</name>
</gene>
<feature type="transmembrane region" description="Helical" evidence="8">
    <location>
        <begin position="276"/>
        <end position="293"/>
    </location>
</feature>
<keyword evidence="11" id="KW-1185">Reference proteome</keyword>
<dbReference type="InterPro" id="IPR044878">
    <property type="entry name" value="UbiA_sf"/>
</dbReference>
<dbReference type="GO" id="GO:0046428">
    <property type="term" value="F:1,4-dihydroxy-2-naphthoate polyprenyltransferase activity"/>
    <property type="evidence" value="ECO:0007669"/>
    <property type="project" value="UniProtKB-EC"/>
</dbReference>
<feature type="transmembrane region" description="Helical" evidence="8">
    <location>
        <begin position="238"/>
        <end position="255"/>
    </location>
</feature>
<dbReference type="InterPro" id="IPR000537">
    <property type="entry name" value="UbiA_prenyltransferase"/>
</dbReference>
<evidence type="ECO:0000313" key="10">
    <source>
        <dbReference type="EMBL" id="MDP9800567.1"/>
    </source>
</evidence>
<feature type="transmembrane region" description="Helical" evidence="8">
    <location>
        <begin position="91"/>
        <end position="108"/>
    </location>
</feature>
<protein>
    <recommendedName>
        <fullName evidence="8 9">1,4-dihydroxy-2-naphthoate octaprenyltransferase</fullName>
        <shortName evidence="8">DHNA-octaprenyltransferase</shortName>
        <ecNumber evidence="8 9">2.5.1.74</ecNumber>
    </recommendedName>
</protein>
<keyword evidence="5 8" id="KW-0812">Transmembrane</keyword>
<evidence type="ECO:0000256" key="7">
    <source>
        <dbReference type="ARBA" id="ARBA00023136"/>
    </source>
</evidence>
<comment type="pathway">
    <text evidence="8">Quinol/quinone metabolism; menaquinone biosynthesis; menaquinol from 1,4-dihydroxy-2-naphthoate: step 1/2.</text>
</comment>